<dbReference type="AlphaFoldDB" id="A0A1Y5F8I4"/>
<reference evidence="2" key="1">
    <citation type="journal article" date="2017" name="Proc. Natl. Acad. Sci. U.S.A.">
        <title>Simulation of Deepwater Horizon oil plume reveals substrate specialization within a complex community of hydrocarbon-degraders.</title>
        <authorList>
            <person name="Hu P."/>
            <person name="Dubinsky E.A."/>
            <person name="Probst A.J."/>
            <person name="Wang J."/>
            <person name="Sieber C.M.K."/>
            <person name="Tom L.M."/>
            <person name="Gardinali P."/>
            <person name="Banfield J.F."/>
            <person name="Atlas R.M."/>
            <person name="Andersen G.L."/>
        </authorList>
    </citation>
    <scope>NUCLEOTIDE SEQUENCE [LARGE SCALE GENOMIC DNA]</scope>
</reference>
<protein>
    <submittedName>
        <fullName evidence="1">Uncharacterized protein</fullName>
    </submittedName>
</protein>
<organism evidence="1 2">
    <name type="scientific">Halobacteriovorax marinus</name>
    <dbReference type="NCBI Taxonomy" id="97084"/>
    <lineage>
        <taxon>Bacteria</taxon>
        <taxon>Pseudomonadati</taxon>
        <taxon>Bdellovibrionota</taxon>
        <taxon>Bacteriovoracia</taxon>
        <taxon>Bacteriovoracales</taxon>
        <taxon>Halobacteriovoraceae</taxon>
        <taxon>Halobacteriovorax</taxon>
    </lineage>
</organism>
<comment type="caution">
    <text evidence="1">The sequence shown here is derived from an EMBL/GenBank/DDBJ whole genome shotgun (WGS) entry which is preliminary data.</text>
</comment>
<gene>
    <name evidence="1" type="ORF">A9Q84_12090</name>
</gene>
<name>A0A1Y5F8I4_9BACT</name>
<proteinExistence type="predicted"/>
<accession>A0A1Y5F8I4</accession>
<dbReference type="EMBL" id="MAAO01000006">
    <property type="protein sequence ID" value="OUR97065.1"/>
    <property type="molecule type" value="Genomic_DNA"/>
</dbReference>
<evidence type="ECO:0000313" key="1">
    <source>
        <dbReference type="EMBL" id="OUR97065.1"/>
    </source>
</evidence>
<sequence length="205" mass="24091">MSMINRFFKEPKIKEQEITKVPLAKFFHDLEGGPDFPYNLAIQAYNNLKETASTEEELFYFLMEDCIFTSLYATFYEELLLAIRMNSQVKVPLINRFADDSSERERVIAEQTQYHLSFIENKGLCPGCPSCDNHQDVAELIQFWQKGDIDFFTNLYIGMQTIQFSMEHLIYDVIPGATNISEILTHKNVLEFRQYIFDYSEERNL</sequence>
<dbReference type="Proteomes" id="UP000196531">
    <property type="component" value="Unassembled WGS sequence"/>
</dbReference>
<evidence type="ECO:0000313" key="2">
    <source>
        <dbReference type="Proteomes" id="UP000196531"/>
    </source>
</evidence>